<keyword evidence="5" id="KW-1185">Reference proteome</keyword>
<dbReference type="SMART" id="SM00267">
    <property type="entry name" value="GGDEF"/>
    <property type="match status" value="1"/>
</dbReference>
<dbReference type="AlphaFoldDB" id="A0A917NA74"/>
<dbReference type="GO" id="GO:0003824">
    <property type="term" value="F:catalytic activity"/>
    <property type="evidence" value="ECO:0007669"/>
    <property type="project" value="UniProtKB-ARBA"/>
</dbReference>
<evidence type="ECO:0000313" key="5">
    <source>
        <dbReference type="Proteomes" id="UP000630149"/>
    </source>
</evidence>
<dbReference type="SMART" id="SM00086">
    <property type="entry name" value="PAC"/>
    <property type="match status" value="1"/>
</dbReference>
<dbReference type="FunFam" id="3.30.70.270:FF:000001">
    <property type="entry name" value="Diguanylate cyclase domain protein"/>
    <property type="match status" value="1"/>
</dbReference>
<dbReference type="NCBIfam" id="TIGR00254">
    <property type="entry name" value="GGDEF"/>
    <property type="match status" value="1"/>
</dbReference>
<reference evidence="4" key="2">
    <citation type="submission" date="2020-09" db="EMBL/GenBank/DDBJ databases">
        <authorList>
            <person name="Sun Q."/>
            <person name="Ohkuma M."/>
        </authorList>
    </citation>
    <scope>NUCLEOTIDE SEQUENCE</scope>
    <source>
        <strain evidence="4">JCM 13919</strain>
    </source>
</reference>
<dbReference type="InterPro" id="IPR000700">
    <property type="entry name" value="PAS-assoc_C"/>
</dbReference>
<comment type="cofactor">
    <cofactor evidence="1">
        <name>Mg(2+)</name>
        <dbReference type="ChEBI" id="CHEBI:18420"/>
    </cofactor>
</comment>
<feature type="domain" description="GGDEF" evidence="3">
    <location>
        <begin position="209"/>
        <end position="340"/>
    </location>
</feature>
<dbReference type="PROSITE" id="PS50113">
    <property type="entry name" value="PAC"/>
    <property type="match status" value="1"/>
</dbReference>
<dbReference type="RefSeq" id="WP_165481083.1">
    <property type="nucleotide sequence ID" value="NZ_BMOB01000002.1"/>
</dbReference>
<gene>
    <name evidence="4" type="ORF">GCM10007966_06800</name>
</gene>
<evidence type="ECO:0000256" key="1">
    <source>
        <dbReference type="ARBA" id="ARBA00001946"/>
    </source>
</evidence>
<evidence type="ECO:0000259" key="2">
    <source>
        <dbReference type="PROSITE" id="PS50113"/>
    </source>
</evidence>
<dbReference type="InterPro" id="IPR035965">
    <property type="entry name" value="PAS-like_dom_sf"/>
</dbReference>
<dbReference type="InterPro" id="IPR000160">
    <property type="entry name" value="GGDEF_dom"/>
</dbReference>
<dbReference type="Pfam" id="PF00990">
    <property type="entry name" value="GGDEF"/>
    <property type="match status" value="1"/>
</dbReference>
<proteinExistence type="predicted"/>
<evidence type="ECO:0000313" key="4">
    <source>
        <dbReference type="EMBL" id="GGI80967.1"/>
    </source>
</evidence>
<dbReference type="InterPro" id="IPR001610">
    <property type="entry name" value="PAC"/>
</dbReference>
<dbReference type="Proteomes" id="UP000630149">
    <property type="component" value="Unassembled WGS sequence"/>
</dbReference>
<comment type="caution">
    <text evidence="4">The sequence shown here is derived from an EMBL/GenBank/DDBJ whole genome shotgun (WGS) entry which is preliminary data.</text>
</comment>
<feature type="domain" description="PAC" evidence="2">
    <location>
        <begin position="125"/>
        <end position="178"/>
    </location>
</feature>
<name>A0A917NA74_9GAMM</name>
<organism evidence="4 5">
    <name type="scientific">Legionella impletisoli</name>
    <dbReference type="NCBI Taxonomy" id="343510"/>
    <lineage>
        <taxon>Bacteria</taxon>
        <taxon>Pseudomonadati</taxon>
        <taxon>Pseudomonadota</taxon>
        <taxon>Gammaproteobacteria</taxon>
        <taxon>Legionellales</taxon>
        <taxon>Legionellaceae</taxon>
        <taxon>Legionella</taxon>
    </lineage>
</organism>
<sequence length="340" mass="39019">MEKKSDKIKAQCPSSTEEDLIQTNKKLVHLANKLTYQKKLLEKLNLALFESEQRFQLSFEYAAIGMGLVAPGGQWIKVNKSLCHLLRYSEEELLQLDFQTITYPDDLEKNLIHQQKMLSGEISTFQTQKRYIRKDGKVIWILLSVALARDQFSNEPLYFITQVQNIDDQKKAEEKLKKMVNEDPLTGLLNRKALEAAFKKMKKNLSNHLFCGIYFIDLDYFKHINDKNGHLVGDKILRIISKRMKNKLRDTDILARTGGDEFVIIAKDLKDGNEVLKIAKSLQVSISKPIKIDGISSRITASIGISRYPTDGNNLKDLLQVADRAMYDIKELGRDDIKLQ</sequence>
<dbReference type="InterPro" id="IPR029787">
    <property type="entry name" value="Nucleotide_cyclase"/>
</dbReference>
<dbReference type="InterPro" id="IPR043128">
    <property type="entry name" value="Rev_trsase/Diguanyl_cyclase"/>
</dbReference>
<evidence type="ECO:0000259" key="3">
    <source>
        <dbReference type="PROSITE" id="PS50887"/>
    </source>
</evidence>
<dbReference type="SUPFAM" id="SSF55073">
    <property type="entry name" value="Nucleotide cyclase"/>
    <property type="match status" value="1"/>
</dbReference>
<accession>A0A917NA74</accession>
<dbReference type="Gene3D" id="3.30.70.270">
    <property type="match status" value="1"/>
</dbReference>
<dbReference type="InterPro" id="IPR052155">
    <property type="entry name" value="Biofilm_reg_signaling"/>
</dbReference>
<dbReference type="PANTHER" id="PTHR44757">
    <property type="entry name" value="DIGUANYLATE CYCLASE DGCP"/>
    <property type="match status" value="1"/>
</dbReference>
<dbReference type="Gene3D" id="3.30.450.20">
    <property type="entry name" value="PAS domain"/>
    <property type="match status" value="1"/>
</dbReference>
<dbReference type="CDD" id="cd01949">
    <property type="entry name" value="GGDEF"/>
    <property type="match status" value="1"/>
</dbReference>
<dbReference type="SMART" id="SM00091">
    <property type="entry name" value="PAS"/>
    <property type="match status" value="1"/>
</dbReference>
<dbReference type="NCBIfam" id="TIGR00229">
    <property type="entry name" value="sensory_box"/>
    <property type="match status" value="1"/>
</dbReference>
<dbReference type="PROSITE" id="PS50887">
    <property type="entry name" value="GGDEF"/>
    <property type="match status" value="1"/>
</dbReference>
<protein>
    <submittedName>
        <fullName evidence="4">Uncharacterized protein</fullName>
    </submittedName>
</protein>
<dbReference type="EMBL" id="BMOB01000002">
    <property type="protein sequence ID" value="GGI80967.1"/>
    <property type="molecule type" value="Genomic_DNA"/>
</dbReference>
<reference evidence="4" key="1">
    <citation type="journal article" date="2014" name="Int. J. Syst. Evol. Microbiol.">
        <title>Complete genome sequence of Corynebacterium casei LMG S-19264T (=DSM 44701T), isolated from a smear-ripened cheese.</title>
        <authorList>
            <consortium name="US DOE Joint Genome Institute (JGI-PGF)"/>
            <person name="Walter F."/>
            <person name="Albersmeier A."/>
            <person name="Kalinowski J."/>
            <person name="Ruckert C."/>
        </authorList>
    </citation>
    <scope>NUCLEOTIDE SEQUENCE</scope>
    <source>
        <strain evidence="4">JCM 13919</strain>
    </source>
</reference>
<dbReference type="SUPFAM" id="SSF55785">
    <property type="entry name" value="PYP-like sensor domain (PAS domain)"/>
    <property type="match status" value="1"/>
</dbReference>
<dbReference type="InterPro" id="IPR000014">
    <property type="entry name" value="PAS"/>
</dbReference>
<dbReference type="PANTHER" id="PTHR44757:SF2">
    <property type="entry name" value="BIOFILM ARCHITECTURE MAINTENANCE PROTEIN MBAA"/>
    <property type="match status" value="1"/>
</dbReference>
<dbReference type="Pfam" id="PF13426">
    <property type="entry name" value="PAS_9"/>
    <property type="match status" value="1"/>
</dbReference>
<dbReference type="CDD" id="cd00130">
    <property type="entry name" value="PAS"/>
    <property type="match status" value="1"/>
</dbReference>